<dbReference type="AlphaFoldDB" id="A0A0G4ET90"/>
<feature type="compositionally biased region" description="Low complexity" evidence="3">
    <location>
        <begin position="123"/>
        <end position="144"/>
    </location>
</feature>
<dbReference type="InterPro" id="IPR052398">
    <property type="entry name" value="Ubiquitin_hydrolase_53/54"/>
</dbReference>
<protein>
    <recommendedName>
        <fullName evidence="4">USP domain-containing protein</fullName>
    </recommendedName>
</protein>
<evidence type="ECO:0000313" key="6">
    <source>
        <dbReference type="Proteomes" id="UP000041254"/>
    </source>
</evidence>
<dbReference type="PANTHER" id="PTHR22975:SF9">
    <property type="entry name" value="ECHINUS SPLICE FORM 3"/>
    <property type="match status" value="1"/>
</dbReference>
<accession>A0A0G4ET90</accession>
<dbReference type="SUPFAM" id="SSF54001">
    <property type="entry name" value="Cysteine proteinases"/>
    <property type="match status" value="1"/>
</dbReference>
<dbReference type="VEuPathDB" id="CryptoDB:Vbra_13149"/>
<evidence type="ECO:0000256" key="3">
    <source>
        <dbReference type="SAM" id="MobiDB-lite"/>
    </source>
</evidence>
<name>A0A0G4ET90_VITBC</name>
<dbReference type="Gene3D" id="3.90.70.10">
    <property type="entry name" value="Cysteine proteinases"/>
    <property type="match status" value="1"/>
</dbReference>
<dbReference type="InterPro" id="IPR001394">
    <property type="entry name" value="Peptidase_C19_UCH"/>
</dbReference>
<feature type="region of interest" description="Disordered" evidence="3">
    <location>
        <begin position="1"/>
        <end position="67"/>
    </location>
</feature>
<keyword evidence="2" id="KW-0378">Hydrolase</keyword>
<dbReference type="EMBL" id="CDMY01000305">
    <property type="protein sequence ID" value="CEM01519.1"/>
    <property type="molecule type" value="Genomic_DNA"/>
</dbReference>
<sequence length="650" mass="71251">MYTHGLSPHGSPTAARLPPPQYAASLPSRPLPPPPIYTSYSSQAPPPLQAPPASTSPARDAPPVVKGLENRAGSNHCFLNVIIQSLWNLRSFREAFLAAREHVHRRTGGNAPRTEKDGEGQDSPDGSPGRSDGPPAAAAAAAAATAAGGGGDGVGVGGGGVGGETTRAGLTTMDGLVEPDEYCVYCALKSLFANYAFGQHRVLPPDAVRLALSHSFDKRFRLCQMEDADETLEAILTLFHKMEVLDQEGASVAGVSYTECLQDMQLADAVCNPACIAHNVFGFELLDVSRCPHCGETSEPDVLQTFTYRVKVSELLGLAHTNTGTQDPSQPRKTLEQCLAFLWQRDDQPDNDQSGPSGGSGPGLHPYLSTFLGLGSRFGDTRAPAAPPPAKRCDTCRRELPPIGRKTRFCMKRPKVFVCSLYWPAAKTTSQNIWDVLSLIHPFLDINKVFVFSNPPTPQGTRPATVQRYAPPTMMTCQHPPHQQHHYHPYMPPRGGMMAPPRPPPHFPFPPPVAPGTVPNSDGQLRGARRHVFRGAVCYYGRHYVAYFFSWAMQKWVLFDDSRVRIEDDWTKVANMIATGAMMPCLLFFEQLHVRHCHSGPAAAALTRDEVLQMEYTSEQLNQFAAQFERLKDQRSMWSKSQLQDKCVFM</sequence>
<evidence type="ECO:0000313" key="5">
    <source>
        <dbReference type="EMBL" id="CEM01519.1"/>
    </source>
</evidence>
<dbReference type="PANTHER" id="PTHR22975">
    <property type="entry name" value="UBIQUITIN SPECIFIC PROTEINASE"/>
    <property type="match status" value="1"/>
</dbReference>
<evidence type="ECO:0000259" key="4">
    <source>
        <dbReference type="PROSITE" id="PS50235"/>
    </source>
</evidence>
<dbReference type="Proteomes" id="UP000041254">
    <property type="component" value="Unassembled WGS sequence"/>
</dbReference>
<dbReference type="GO" id="GO:0016579">
    <property type="term" value="P:protein deubiquitination"/>
    <property type="evidence" value="ECO:0007669"/>
    <property type="project" value="InterPro"/>
</dbReference>
<dbReference type="OrthoDB" id="417143at2759"/>
<proteinExistence type="predicted"/>
<dbReference type="InterPro" id="IPR038765">
    <property type="entry name" value="Papain-like_cys_pep_sf"/>
</dbReference>
<organism evidence="5 6">
    <name type="scientific">Vitrella brassicaformis (strain CCMP3155)</name>
    <dbReference type="NCBI Taxonomy" id="1169540"/>
    <lineage>
        <taxon>Eukaryota</taxon>
        <taxon>Sar</taxon>
        <taxon>Alveolata</taxon>
        <taxon>Colpodellida</taxon>
        <taxon>Vitrellaceae</taxon>
        <taxon>Vitrella</taxon>
    </lineage>
</organism>
<dbReference type="GO" id="GO:0004843">
    <property type="term" value="F:cysteine-type deubiquitinase activity"/>
    <property type="evidence" value="ECO:0007669"/>
    <property type="project" value="InterPro"/>
</dbReference>
<dbReference type="InterPro" id="IPR028889">
    <property type="entry name" value="USP"/>
</dbReference>
<gene>
    <name evidence="5" type="ORF">Vbra_13149</name>
</gene>
<dbReference type="PROSITE" id="PS50235">
    <property type="entry name" value="USP_3"/>
    <property type="match status" value="1"/>
</dbReference>
<feature type="domain" description="USP" evidence="4">
    <location>
        <begin position="66"/>
        <end position="592"/>
    </location>
</feature>
<dbReference type="InParanoid" id="A0A0G4ET90"/>
<evidence type="ECO:0000256" key="1">
    <source>
        <dbReference type="ARBA" id="ARBA00022786"/>
    </source>
</evidence>
<evidence type="ECO:0000256" key="2">
    <source>
        <dbReference type="ARBA" id="ARBA00022801"/>
    </source>
</evidence>
<keyword evidence="1" id="KW-0833">Ubl conjugation pathway</keyword>
<keyword evidence="6" id="KW-1185">Reference proteome</keyword>
<reference evidence="5 6" key="1">
    <citation type="submission" date="2014-11" db="EMBL/GenBank/DDBJ databases">
        <authorList>
            <person name="Zhu J."/>
            <person name="Qi W."/>
            <person name="Song R."/>
        </authorList>
    </citation>
    <scope>NUCLEOTIDE SEQUENCE [LARGE SCALE GENOMIC DNA]</scope>
</reference>
<dbReference type="Pfam" id="PF00443">
    <property type="entry name" value="UCH"/>
    <property type="match status" value="1"/>
</dbReference>
<feature type="region of interest" description="Disordered" evidence="3">
    <location>
        <begin position="104"/>
        <end position="144"/>
    </location>
</feature>